<keyword evidence="4" id="KW-0378">Hydrolase</keyword>
<evidence type="ECO:0000313" key="6">
    <source>
        <dbReference type="Proteomes" id="UP000623509"/>
    </source>
</evidence>
<sequence length="233" mass="25303">MSQPFPAELVFPAPAVISLPVAGSDARFPVRRVYCVGRNYLDHIREMGNDERQPPVFFSKPRDAVAANHSRIPYAQATSDLHYELELAVGLHSGGQDIPPETALTHVFGYAVALDMTRRDLQRALSAKGSPWDVAKGFDNSCPCAAIHPASTVGHPSSGNLELRVNDEIRQKADLAQMIWDVPNIIAYLSRYFTLAAGDLILTGTPAGVGPVKAGDRLEGRIDGLETLYIDIV</sequence>
<reference evidence="3 6" key="1">
    <citation type="submission" date="2016-08" db="EMBL/GenBank/DDBJ databases">
        <title>Candidatus Dactylopiibacterium carminicum genome sequence.</title>
        <authorList>
            <person name="Ramirez-Puebla S.T."/>
            <person name="Ormeno-Orrillo E."/>
            <person name="Vera-Ponce De Leon A."/>
            <person name="Luis L."/>
            <person name="Sanchez-Flores A."/>
            <person name="Monica R."/>
            <person name="Martinez-Romero E."/>
        </authorList>
    </citation>
    <scope>NUCLEOTIDE SEQUENCE [LARGE SCALE GENOMIC DNA]</scope>
    <source>
        <strain evidence="3">END1</strain>
    </source>
</reference>
<dbReference type="AlphaFoldDB" id="A0A272ET08"/>
<dbReference type="EMBL" id="MDUX01000026">
    <property type="protein sequence ID" value="KAF7599177.1"/>
    <property type="molecule type" value="Genomic_DNA"/>
</dbReference>
<dbReference type="Proteomes" id="UP000216107">
    <property type="component" value="Unassembled WGS sequence"/>
</dbReference>
<organism evidence="4 5">
    <name type="scientific">Candidatus Dactylopiibacterium carminicum</name>
    <dbReference type="NCBI Taxonomy" id="857335"/>
    <lineage>
        <taxon>Bacteria</taxon>
        <taxon>Pseudomonadati</taxon>
        <taxon>Pseudomonadota</taxon>
        <taxon>Betaproteobacteria</taxon>
        <taxon>Rhodocyclales</taxon>
        <taxon>Rhodocyclaceae</taxon>
        <taxon>Candidatus Dactylopiibacterium</taxon>
    </lineage>
</organism>
<reference evidence="4 5" key="2">
    <citation type="submission" date="2017-07" db="EMBL/GenBank/DDBJ databases">
        <title>Candidatus Dactylopiibacterium carminicum, a nitrogen-fixing symbiont of the cochineal insect Dactylopius coccus and Dactylopius opuntiae (Hemiptera: Coccoidea: Dactylopiidae).</title>
        <authorList>
            <person name="Vera A."/>
        </authorList>
    </citation>
    <scope>NUCLEOTIDE SEQUENCE [LARGE SCALE GENOMIC DNA]</scope>
    <source>
        <strain evidence="4 5">NFDCM</strain>
    </source>
</reference>
<dbReference type="GO" id="GO:0018773">
    <property type="term" value="F:acetylpyruvate hydrolase activity"/>
    <property type="evidence" value="ECO:0007669"/>
    <property type="project" value="TreeGrafter"/>
</dbReference>
<dbReference type="EMBL" id="NMRN01000020">
    <property type="protein sequence ID" value="PAS93251.1"/>
    <property type="molecule type" value="Genomic_DNA"/>
</dbReference>
<comment type="caution">
    <text evidence="4">The sequence shown here is derived from an EMBL/GenBank/DDBJ whole genome shotgun (WGS) entry which is preliminary data.</text>
</comment>
<dbReference type="InterPro" id="IPR011234">
    <property type="entry name" value="Fumarylacetoacetase-like_C"/>
</dbReference>
<gene>
    <name evidence="3" type="ORF">BGI27_09350</name>
    <name evidence="4" type="ORF">CGU29_08405</name>
</gene>
<evidence type="ECO:0000313" key="5">
    <source>
        <dbReference type="Proteomes" id="UP000216107"/>
    </source>
</evidence>
<dbReference type="RefSeq" id="WP_095524619.1">
    <property type="nucleotide sequence ID" value="NZ_MDUX01000026.1"/>
</dbReference>
<proteinExistence type="predicted"/>
<protein>
    <submittedName>
        <fullName evidence="3">FAA hydrolase family protein</fullName>
    </submittedName>
    <submittedName>
        <fullName evidence="4">Fumarylacetoacetate hydrolase</fullName>
    </submittedName>
</protein>
<dbReference type="GO" id="GO:0046872">
    <property type="term" value="F:metal ion binding"/>
    <property type="evidence" value="ECO:0007669"/>
    <property type="project" value="UniProtKB-KW"/>
</dbReference>
<name>A0A272ET08_9RHOO</name>
<evidence type="ECO:0000256" key="1">
    <source>
        <dbReference type="ARBA" id="ARBA00022723"/>
    </source>
</evidence>
<dbReference type="OrthoDB" id="9805307at2"/>
<dbReference type="Proteomes" id="UP000623509">
    <property type="component" value="Unassembled WGS sequence"/>
</dbReference>
<evidence type="ECO:0000313" key="4">
    <source>
        <dbReference type="EMBL" id="PAS93251.1"/>
    </source>
</evidence>
<evidence type="ECO:0000259" key="2">
    <source>
        <dbReference type="Pfam" id="PF01557"/>
    </source>
</evidence>
<dbReference type="SUPFAM" id="SSF56529">
    <property type="entry name" value="FAH"/>
    <property type="match status" value="1"/>
</dbReference>
<feature type="domain" description="Fumarylacetoacetase-like C-terminal" evidence="2">
    <location>
        <begin position="33"/>
        <end position="228"/>
    </location>
</feature>
<keyword evidence="1" id="KW-0479">Metal-binding</keyword>
<keyword evidence="6" id="KW-1185">Reference proteome</keyword>
<dbReference type="Pfam" id="PF01557">
    <property type="entry name" value="FAA_hydrolase"/>
    <property type="match status" value="1"/>
</dbReference>
<accession>A0A272ET08</accession>
<dbReference type="InterPro" id="IPR036663">
    <property type="entry name" value="Fumarylacetoacetase_C_sf"/>
</dbReference>
<dbReference type="PANTHER" id="PTHR11820">
    <property type="entry name" value="ACYLPYRUVASE"/>
    <property type="match status" value="1"/>
</dbReference>
<dbReference type="PANTHER" id="PTHR11820:SF90">
    <property type="entry name" value="FLUTATHIONE S-TRANSFERASE"/>
    <property type="match status" value="1"/>
</dbReference>
<dbReference type="Gene3D" id="3.90.850.10">
    <property type="entry name" value="Fumarylacetoacetase-like, C-terminal domain"/>
    <property type="match status" value="1"/>
</dbReference>
<evidence type="ECO:0000313" key="3">
    <source>
        <dbReference type="EMBL" id="KAF7599177.1"/>
    </source>
</evidence>